<proteinExistence type="predicted"/>
<sequence length="603" mass="67721">MAAQHGRQWGVTPPISTALPTDKELAINEAMITELKNQNNFEGQADTERRQQVLKLFQRVTEEFVKHVGTLKGLSPSVIENAGGAVHTFGSYRLGVYGPGSDIDTLVVAPKHVSRDDFFEHFPSLLRKIGSEDAITELTLVRDAYVPIIKIKYLDISIDLIFTRLALSAVPLGLDLKQDSLLRGLDETDLKCINGTRVTDEMLALVPQVKTFRQALRAVKLWAQRRAIYANIMGYPGGVAWAMMVARICQLYPMAAGATLVNKFFHLMWEWPWPRPVMLKEIEDGPLDVRIWNPQIYPGDKRHIMPIITPAYPSMCATHNISYYTKEVIIRELERAKSITNQIMDGKKQWKDLFEKSPFFTQGYKYYLSVIAASKTKEAHDVWSGLVQSKVRRLVAGIEQSDTGVALVQPFNKGFDRIHHCKSKDEEEQVCQGKLDFQVDKTETTEEAKNIKQNAAAEGEGTNSKIPSGESPEVNEDGTTTIYTTTFYVGIELQDGAKSLDISYPVAEFKRQCTDWDQYNPNLNSIRIIHTRNYDLPADVFEPGDVRPTKAKAKKKSKVPSNKRSFTETGMELTNFNRTLQGTETNGSAKKRQSPNGVTTPAG</sequence>
<reference evidence="1" key="1">
    <citation type="submission" date="2022-10" db="EMBL/GenBank/DDBJ databases">
        <title>Culturing micro-colonial fungi from biological soil crusts in the Mojave desert and describing Neophaeococcomyces mojavensis, and introducing the new genera and species Taxawa tesnikishii.</title>
        <authorList>
            <person name="Kurbessoian T."/>
            <person name="Stajich J.E."/>
        </authorList>
    </citation>
    <scope>NUCLEOTIDE SEQUENCE</scope>
    <source>
        <strain evidence="1">JES_115</strain>
    </source>
</reference>
<accession>A0ACC2YSF4</accession>
<protein>
    <submittedName>
        <fullName evidence="1">Polynucleotide adenylyltransferase</fullName>
        <ecNumber evidence="1">2.7.7.19</ecNumber>
    </submittedName>
</protein>
<gene>
    <name evidence="1" type="primary">PAP1_1</name>
    <name evidence="1" type="ORF">H2199_007020</name>
</gene>
<comment type="caution">
    <text evidence="1">The sequence shown here is derived from an EMBL/GenBank/DDBJ whole genome shotgun (WGS) entry which is preliminary data.</text>
</comment>
<keyword evidence="2" id="KW-1185">Reference proteome</keyword>
<dbReference type="EMBL" id="JAPDRP010000021">
    <property type="protein sequence ID" value="KAJ9638333.1"/>
    <property type="molecule type" value="Genomic_DNA"/>
</dbReference>
<keyword evidence="1" id="KW-0808">Transferase</keyword>
<evidence type="ECO:0000313" key="2">
    <source>
        <dbReference type="Proteomes" id="UP001172680"/>
    </source>
</evidence>
<dbReference type="Proteomes" id="UP001172680">
    <property type="component" value="Unassembled WGS sequence"/>
</dbReference>
<organism evidence="1 2">
    <name type="scientific">Coniosporium tulheliwenetii</name>
    <dbReference type="NCBI Taxonomy" id="3383036"/>
    <lineage>
        <taxon>Eukaryota</taxon>
        <taxon>Fungi</taxon>
        <taxon>Dikarya</taxon>
        <taxon>Ascomycota</taxon>
        <taxon>Pezizomycotina</taxon>
        <taxon>Dothideomycetes</taxon>
        <taxon>Dothideomycetes incertae sedis</taxon>
        <taxon>Coniosporium</taxon>
    </lineage>
</organism>
<keyword evidence="1" id="KW-0548">Nucleotidyltransferase</keyword>
<name>A0ACC2YSF4_9PEZI</name>
<dbReference type="EC" id="2.7.7.19" evidence="1"/>
<evidence type="ECO:0000313" key="1">
    <source>
        <dbReference type="EMBL" id="KAJ9638333.1"/>
    </source>
</evidence>